<proteinExistence type="predicted"/>
<dbReference type="PROSITE" id="PS00344">
    <property type="entry name" value="GATA_ZN_FINGER_1"/>
    <property type="match status" value="1"/>
</dbReference>
<keyword evidence="1" id="KW-0539">Nucleus</keyword>
<sequence length="74" mass="7782">MLLELPGGDSGDCRLLITARGHSIPAWNRGAASSDDDPPPSTGRRRCASCGTPRTPMWRTAEGGTLLCNACGIR</sequence>
<dbReference type="InterPro" id="IPR053116">
    <property type="entry name" value="GATA-type_Znf_Regulator"/>
</dbReference>
<dbReference type="GO" id="GO:0006357">
    <property type="term" value="P:regulation of transcription by RNA polymerase II"/>
    <property type="evidence" value="ECO:0007669"/>
    <property type="project" value="TreeGrafter"/>
</dbReference>
<keyword evidence="6" id="KW-1185">Reference proteome</keyword>
<evidence type="ECO:0000313" key="6">
    <source>
        <dbReference type="Proteomes" id="UP000269221"/>
    </source>
</evidence>
<dbReference type="OrthoDB" id="9398352at2759"/>
<accession>A0A3M0J4B0</accession>
<keyword evidence="2" id="KW-0479">Metal-binding</keyword>
<dbReference type="GO" id="GO:0043565">
    <property type="term" value="F:sequence-specific DNA binding"/>
    <property type="evidence" value="ECO:0007669"/>
    <property type="project" value="InterPro"/>
</dbReference>
<dbReference type="PRINTS" id="PR00619">
    <property type="entry name" value="GATAZNFINGER"/>
</dbReference>
<feature type="region of interest" description="Disordered" evidence="3">
    <location>
        <begin position="26"/>
        <end position="49"/>
    </location>
</feature>
<dbReference type="InterPro" id="IPR013088">
    <property type="entry name" value="Znf_NHR/GATA"/>
</dbReference>
<reference evidence="5 6" key="1">
    <citation type="submission" date="2018-07" db="EMBL/GenBank/DDBJ databases">
        <title>A high quality draft genome assembly of the barn swallow (H. rustica rustica).</title>
        <authorList>
            <person name="Formenti G."/>
            <person name="Chiara M."/>
            <person name="Poveda L."/>
            <person name="Francoijs K.-J."/>
            <person name="Bonisoli-Alquati A."/>
            <person name="Canova L."/>
            <person name="Gianfranceschi L."/>
            <person name="Horner D.S."/>
            <person name="Saino N."/>
        </authorList>
    </citation>
    <scope>NUCLEOTIDE SEQUENCE [LARGE SCALE GENOMIC DNA]</scope>
    <source>
        <strain evidence="5">Chelidonia</strain>
        <tissue evidence="5">Blood</tissue>
    </source>
</reference>
<keyword evidence="2" id="KW-0862">Zinc</keyword>
<organism evidence="5 6">
    <name type="scientific">Hirundo rustica rustica</name>
    <dbReference type="NCBI Taxonomy" id="333673"/>
    <lineage>
        <taxon>Eukaryota</taxon>
        <taxon>Metazoa</taxon>
        <taxon>Chordata</taxon>
        <taxon>Craniata</taxon>
        <taxon>Vertebrata</taxon>
        <taxon>Euteleostomi</taxon>
        <taxon>Archelosauria</taxon>
        <taxon>Archosauria</taxon>
        <taxon>Dinosauria</taxon>
        <taxon>Saurischia</taxon>
        <taxon>Theropoda</taxon>
        <taxon>Coelurosauria</taxon>
        <taxon>Aves</taxon>
        <taxon>Neognathae</taxon>
        <taxon>Neoaves</taxon>
        <taxon>Telluraves</taxon>
        <taxon>Australaves</taxon>
        <taxon>Passeriformes</taxon>
        <taxon>Sylvioidea</taxon>
        <taxon>Hirundinidae</taxon>
        <taxon>Hirundo</taxon>
    </lineage>
</organism>
<evidence type="ECO:0000259" key="4">
    <source>
        <dbReference type="PROSITE" id="PS50114"/>
    </source>
</evidence>
<dbReference type="AlphaFoldDB" id="A0A3M0J4B0"/>
<dbReference type="SUPFAM" id="SSF57716">
    <property type="entry name" value="Glucocorticoid receptor-like (DNA-binding domain)"/>
    <property type="match status" value="1"/>
</dbReference>
<dbReference type="InterPro" id="IPR000679">
    <property type="entry name" value="Znf_GATA"/>
</dbReference>
<evidence type="ECO:0000313" key="5">
    <source>
        <dbReference type="EMBL" id="RMB93753.1"/>
    </source>
</evidence>
<dbReference type="Proteomes" id="UP000269221">
    <property type="component" value="Unassembled WGS sequence"/>
</dbReference>
<dbReference type="PANTHER" id="PTHR47341">
    <property type="entry name" value="GATA-TYPE ZINC FINGER PROTEIN 1"/>
    <property type="match status" value="1"/>
</dbReference>
<keyword evidence="2" id="KW-0863">Zinc-finger</keyword>
<dbReference type="STRING" id="333673.A0A3M0J4B0"/>
<dbReference type="Gene3D" id="3.30.50.10">
    <property type="entry name" value="Erythroid Transcription Factor GATA-1, subunit A"/>
    <property type="match status" value="1"/>
</dbReference>
<feature type="domain" description="GATA-type" evidence="4">
    <location>
        <begin position="41"/>
        <end position="74"/>
    </location>
</feature>
<dbReference type="GO" id="GO:0007283">
    <property type="term" value="P:spermatogenesis"/>
    <property type="evidence" value="ECO:0007669"/>
    <property type="project" value="TreeGrafter"/>
</dbReference>
<dbReference type="GO" id="GO:0005634">
    <property type="term" value="C:nucleus"/>
    <property type="evidence" value="ECO:0007669"/>
    <property type="project" value="TreeGrafter"/>
</dbReference>
<dbReference type="PANTHER" id="PTHR47341:SF1">
    <property type="entry name" value="GATA-TYPE ZINC FINGER PROTEIN 1"/>
    <property type="match status" value="1"/>
</dbReference>
<evidence type="ECO:0000256" key="2">
    <source>
        <dbReference type="PROSITE-ProRule" id="PRU00094"/>
    </source>
</evidence>
<evidence type="ECO:0000256" key="3">
    <source>
        <dbReference type="SAM" id="MobiDB-lite"/>
    </source>
</evidence>
<dbReference type="GO" id="GO:0008270">
    <property type="term" value="F:zinc ion binding"/>
    <property type="evidence" value="ECO:0007669"/>
    <property type="project" value="UniProtKB-KW"/>
</dbReference>
<dbReference type="PROSITE" id="PS50114">
    <property type="entry name" value="GATA_ZN_FINGER_2"/>
    <property type="match status" value="1"/>
</dbReference>
<comment type="caution">
    <text evidence="5">The sequence shown here is derived from an EMBL/GenBank/DDBJ whole genome shotgun (WGS) entry which is preliminary data.</text>
</comment>
<gene>
    <name evidence="5" type="ORF">DUI87_29745</name>
</gene>
<protein>
    <recommendedName>
        <fullName evidence="4">GATA-type domain-containing protein</fullName>
    </recommendedName>
</protein>
<evidence type="ECO:0000256" key="1">
    <source>
        <dbReference type="ARBA" id="ARBA00023242"/>
    </source>
</evidence>
<dbReference type="Pfam" id="PF00320">
    <property type="entry name" value="GATA"/>
    <property type="match status" value="1"/>
</dbReference>
<name>A0A3M0J4B0_HIRRU</name>
<dbReference type="EMBL" id="QRBI01000205">
    <property type="protein sequence ID" value="RMB93753.1"/>
    <property type="molecule type" value="Genomic_DNA"/>
</dbReference>
<dbReference type="GO" id="GO:0048599">
    <property type="term" value="P:oocyte development"/>
    <property type="evidence" value="ECO:0007669"/>
    <property type="project" value="TreeGrafter"/>
</dbReference>